<keyword evidence="15" id="KW-1185">Reference proteome</keyword>
<evidence type="ECO:0000256" key="2">
    <source>
        <dbReference type="ARBA" id="ARBA00007246"/>
    </source>
</evidence>
<keyword evidence="6 11" id="KW-0812">Transmembrane</keyword>
<keyword evidence="9 10" id="KW-0472">Membrane</keyword>
<dbReference type="PIRSF" id="PIRSF002786">
    <property type="entry name" value="XcpX"/>
    <property type="match status" value="1"/>
</dbReference>
<evidence type="ECO:0000256" key="10">
    <source>
        <dbReference type="PIRNR" id="PIRNR002786"/>
    </source>
</evidence>
<dbReference type="STRING" id="360910.BAV0338"/>
<keyword evidence="5 10" id="KW-0997">Cell inner membrane</keyword>
<keyword evidence="8 11" id="KW-1133">Transmembrane helix</keyword>
<dbReference type="InterPro" id="IPR038072">
    <property type="entry name" value="GspK_central_sf"/>
</dbReference>
<dbReference type="eggNOG" id="COG3156">
    <property type="taxonomic scope" value="Bacteria"/>
</dbReference>
<evidence type="ECO:0000259" key="13">
    <source>
        <dbReference type="Pfam" id="PF21687"/>
    </source>
</evidence>
<evidence type="ECO:0000256" key="9">
    <source>
        <dbReference type="ARBA" id="ARBA00023136"/>
    </source>
</evidence>
<reference evidence="14 15" key="1">
    <citation type="journal article" date="2006" name="J. Bacteriol.">
        <title>Comparison of the genome sequence of the poultry pathogen Bordetella avium with those of B. bronchiseptica, B. pertussis, and B. parapertussis reveals extensive diversity in surface structures associated with host interaction.</title>
        <authorList>
            <person name="Sebaihia M."/>
            <person name="Preston A."/>
            <person name="Maskell D.J."/>
            <person name="Kuzmiak H."/>
            <person name="Connell T.D."/>
            <person name="King N.D."/>
            <person name="Orndorff P.E."/>
            <person name="Miyamoto D.M."/>
            <person name="Thomson N.R."/>
            <person name="Harris D."/>
            <person name="Goble A."/>
            <person name="Lord A."/>
            <person name="Murphy L."/>
            <person name="Quail M.A."/>
            <person name="Rutter S."/>
            <person name="Squares R."/>
            <person name="Squares S."/>
            <person name="Woodward J."/>
            <person name="Parkhill J."/>
            <person name="Temple L.M."/>
        </authorList>
    </citation>
    <scope>NUCLEOTIDE SEQUENCE [LARGE SCALE GENOMIC DNA]</scope>
    <source>
        <strain evidence="14 15">197N</strain>
    </source>
</reference>
<dbReference type="InterPro" id="IPR049031">
    <property type="entry name" value="T2SSK_SAM-like_1st"/>
</dbReference>
<dbReference type="KEGG" id="bav:BAV0338"/>
<dbReference type="NCBIfam" id="NF037980">
    <property type="entry name" value="T2SS_GspK"/>
    <property type="match status" value="1"/>
</dbReference>
<dbReference type="Gene3D" id="1.10.40.60">
    <property type="entry name" value="EpsJ-like"/>
    <property type="match status" value="3"/>
</dbReference>
<evidence type="ECO:0000256" key="7">
    <source>
        <dbReference type="ARBA" id="ARBA00022927"/>
    </source>
</evidence>
<dbReference type="InterPro" id="IPR049179">
    <property type="entry name" value="T2SSK_SAM-like_2nd"/>
</dbReference>
<dbReference type="Gene3D" id="3.30.1300.30">
    <property type="entry name" value="GSPII I/J protein-like"/>
    <property type="match status" value="2"/>
</dbReference>
<dbReference type="SUPFAM" id="SSF47781">
    <property type="entry name" value="RuvA domain 2-like"/>
    <property type="match status" value="1"/>
</dbReference>
<evidence type="ECO:0000256" key="8">
    <source>
        <dbReference type="ARBA" id="ARBA00022989"/>
    </source>
</evidence>
<evidence type="ECO:0000256" key="5">
    <source>
        <dbReference type="ARBA" id="ARBA00022519"/>
    </source>
</evidence>
<feature type="transmembrane region" description="Helical" evidence="11">
    <location>
        <begin position="16"/>
        <end position="35"/>
    </location>
</feature>
<dbReference type="InterPro" id="IPR010994">
    <property type="entry name" value="RuvA_2-like"/>
</dbReference>
<accession>Q2KZM7</accession>
<gene>
    <name evidence="14" type="primary">gspK</name>
    <name evidence="14" type="ordered locus">BAV0338</name>
</gene>
<keyword evidence="3 10" id="KW-0813">Transport</keyword>
<evidence type="ECO:0000256" key="11">
    <source>
        <dbReference type="SAM" id="Phobius"/>
    </source>
</evidence>
<protein>
    <recommendedName>
        <fullName evidence="10">Type II secretion system protein K</fullName>
    </recommendedName>
</protein>
<keyword evidence="4 10" id="KW-1003">Cell membrane</keyword>
<feature type="domain" description="T2SS protein K second SAM-like" evidence="12">
    <location>
        <begin position="212"/>
        <end position="263"/>
    </location>
</feature>
<comment type="similarity">
    <text evidence="2 10">Belongs to the GSP K family.</text>
</comment>
<sequence>MTGQRRQALARQRGTAVIMALIVVAVVAALATSLFQRQTASTRQFENALSGIQARRFLKGGTDWARLILRDHGRQNRITTPDQVWATPVMDTRIERPGDERVAVFSGRLEDEQGKFNLYTLARNGAPQSEQQKVLARLLQLQQLPASLADTLLEAIAAAQASAALASNTGNPDLQAPLPRGVAELAAQLRLPPSTRAALTRTMTLLPAAVSVNVNTAPPEVIAALIPGLSLSQARSITGERDRGNGFNNSADFSNRLAAFGVNEGIPPVVTHSNWYLASGTLVYERARVGMQALLHSASPAAPKTQWIRELQ</sequence>
<proteinExistence type="inferred from homology"/>
<dbReference type="GO" id="GO:0009306">
    <property type="term" value="P:protein secretion"/>
    <property type="evidence" value="ECO:0007669"/>
    <property type="project" value="InterPro"/>
</dbReference>
<dbReference type="Proteomes" id="UP000001977">
    <property type="component" value="Chromosome"/>
</dbReference>
<evidence type="ECO:0000256" key="1">
    <source>
        <dbReference type="ARBA" id="ARBA00004533"/>
    </source>
</evidence>
<dbReference type="Pfam" id="PF21687">
    <property type="entry name" value="T2SSK_1st"/>
    <property type="match status" value="1"/>
</dbReference>
<evidence type="ECO:0000256" key="3">
    <source>
        <dbReference type="ARBA" id="ARBA00022448"/>
    </source>
</evidence>
<name>Q2KZM7_BORA1</name>
<dbReference type="GO" id="GO:0005886">
    <property type="term" value="C:plasma membrane"/>
    <property type="evidence" value="ECO:0007669"/>
    <property type="project" value="UniProtKB-SubCell"/>
</dbReference>
<dbReference type="PANTHER" id="PTHR38831:SF1">
    <property type="entry name" value="TYPE II SECRETION SYSTEM PROTEIN K-RELATED"/>
    <property type="match status" value="1"/>
</dbReference>
<dbReference type="AlphaFoldDB" id="Q2KZM7"/>
<evidence type="ECO:0000259" key="12">
    <source>
        <dbReference type="Pfam" id="PF03934"/>
    </source>
</evidence>
<dbReference type="OrthoDB" id="5293133at2"/>
<organism evidence="14 15">
    <name type="scientific">Bordetella avium (strain 197N)</name>
    <dbReference type="NCBI Taxonomy" id="360910"/>
    <lineage>
        <taxon>Bacteria</taxon>
        <taxon>Pseudomonadati</taxon>
        <taxon>Pseudomonadota</taxon>
        <taxon>Betaproteobacteria</taxon>
        <taxon>Burkholderiales</taxon>
        <taxon>Alcaligenaceae</taxon>
        <taxon>Bordetella</taxon>
    </lineage>
</organism>
<evidence type="ECO:0000256" key="4">
    <source>
        <dbReference type="ARBA" id="ARBA00022475"/>
    </source>
</evidence>
<dbReference type="PANTHER" id="PTHR38831">
    <property type="entry name" value="TYPE II SECRETION SYSTEM PROTEIN K"/>
    <property type="match status" value="1"/>
</dbReference>
<keyword evidence="7" id="KW-0653">Protein transport</keyword>
<dbReference type="HOGENOM" id="CLU_057294_1_1_4"/>
<comment type="subcellular location">
    <subcellularLocation>
        <location evidence="1 10">Cell inner membrane</location>
    </subcellularLocation>
</comment>
<dbReference type="Pfam" id="PF03934">
    <property type="entry name" value="T2SSK"/>
    <property type="match status" value="1"/>
</dbReference>
<evidence type="ECO:0000313" key="15">
    <source>
        <dbReference type="Proteomes" id="UP000001977"/>
    </source>
</evidence>
<feature type="domain" description="T2SS protein K first SAM-like" evidence="13">
    <location>
        <begin position="114"/>
        <end position="208"/>
    </location>
</feature>
<dbReference type="InterPro" id="IPR005628">
    <property type="entry name" value="GspK"/>
</dbReference>
<evidence type="ECO:0000313" key="14">
    <source>
        <dbReference type="EMBL" id="CAJ47943.1"/>
    </source>
</evidence>
<evidence type="ECO:0000256" key="6">
    <source>
        <dbReference type="ARBA" id="ARBA00022692"/>
    </source>
</evidence>
<dbReference type="RefSeq" id="WP_012416040.1">
    <property type="nucleotide sequence ID" value="NC_010645.1"/>
</dbReference>
<dbReference type="EMBL" id="AM167904">
    <property type="protein sequence ID" value="CAJ47943.1"/>
    <property type="molecule type" value="Genomic_DNA"/>
</dbReference>